<dbReference type="InterPro" id="IPR036271">
    <property type="entry name" value="Tet_transcr_reg_TetR-rel_C_sf"/>
</dbReference>
<dbReference type="PANTHER" id="PTHR47506">
    <property type="entry name" value="TRANSCRIPTIONAL REGULATORY PROTEIN"/>
    <property type="match status" value="1"/>
</dbReference>
<evidence type="ECO:0000313" key="6">
    <source>
        <dbReference type="EMBL" id="NMP59688.1"/>
    </source>
</evidence>
<keyword evidence="2 4" id="KW-0238">DNA-binding</keyword>
<dbReference type="Pfam" id="PF00440">
    <property type="entry name" value="TetR_N"/>
    <property type="match status" value="1"/>
</dbReference>
<dbReference type="PROSITE" id="PS50977">
    <property type="entry name" value="HTH_TETR_2"/>
    <property type="match status" value="1"/>
</dbReference>
<dbReference type="SUPFAM" id="SSF48498">
    <property type="entry name" value="Tetracyclin repressor-like, C-terminal domain"/>
    <property type="match status" value="1"/>
</dbReference>
<dbReference type="InterPro" id="IPR011075">
    <property type="entry name" value="TetR_C"/>
</dbReference>
<evidence type="ECO:0000256" key="1">
    <source>
        <dbReference type="ARBA" id="ARBA00023015"/>
    </source>
</evidence>
<comment type="caution">
    <text evidence="6">The sequence shown here is derived from an EMBL/GenBank/DDBJ whole genome shotgun (WGS) entry which is preliminary data.</text>
</comment>
<evidence type="ECO:0000256" key="4">
    <source>
        <dbReference type="PROSITE-ProRule" id="PRU00335"/>
    </source>
</evidence>
<keyword evidence="1" id="KW-0805">Transcription regulation</keyword>
<feature type="domain" description="HTH tetR-type" evidence="5">
    <location>
        <begin position="6"/>
        <end position="66"/>
    </location>
</feature>
<evidence type="ECO:0000256" key="2">
    <source>
        <dbReference type="ARBA" id="ARBA00023125"/>
    </source>
</evidence>
<evidence type="ECO:0000259" key="5">
    <source>
        <dbReference type="PROSITE" id="PS50977"/>
    </source>
</evidence>
<dbReference type="AlphaFoldDB" id="A0A848N0C1"/>
<proteinExistence type="predicted"/>
<evidence type="ECO:0000256" key="3">
    <source>
        <dbReference type="ARBA" id="ARBA00023163"/>
    </source>
</evidence>
<keyword evidence="3" id="KW-0804">Transcription</keyword>
<gene>
    <name evidence="6" type="ORF">HI921_14685</name>
</gene>
<dbReference type="Proteomes" id="UP000557857">
    <property type="component" value="Unassembled WGS sequence"/>
</dbReference>
<protein>
    <submittedName>
        <fullName evidence="6">TetR/AcrR family transcriptional regulator</fullName>
    </submittedName>
</protein>
<dbReference type="InterPro" id="IPR001647">
    <property type="entry name" value="HTH_TetR"/>
</dbReference>
<accession>A0A848N0C1</accession>
<dbReference type="Gene3D" id="1.10.357.10">
    <property type="entry name" value="Tetracycline Repressor, domain 2"/>
    <property type="match status" value="1"/>
</dbReference>
<organism evidence="6 7">
    <name type="scientific">Enterococcus mundtii</name>
    <dbReference type="NCBI Taxonomy" id="53346"/>
    <lineage>
        <taxon>Bacteria</taxon>
        <taxon>Bacillati</taxon>
        <taxon>Bacillota</taxon>
        <taxon>Bacilli</taxon>
        <taxon>Lactobacillales</taxon>
        <taxon>Enterococcaceae</taxon>
        <taxon>Enterococcus</taxon>
    </lineage>
</organism>
<evidence type="ECO:0000313" key="7">
    <source>
        <dbReference type="Proteomes" id="UP000557857"/>
    </source>
</evidence>
<dbReference type="PANTHER" id="PTHR47506:SF10">
    <property type="entry name" value="TRANSCRIPTIONAL REGULATORY PROTEIN"/>
    <property type="match status" value="1"/>
</dbReference>
<dbReference type="SUPFAM" id="SSF46689">
    <property type="entry name" value="Homeodomain-like"/>
    <property type="match status" value="1"/>
</dbReference>
<sequence length="190" mass="21840">MARQKEFDTQIVLEKAMDVFWENGYEHTSMQNLVDAMGIHRRSIYDTFGDKHNLFILSLKLYEELISRNIQLSILESMSVHEKLKTVFSVIVSDKNHRAGCLIVNTAAELSNIDPVVEKEIQDYFNREEHLIFNILLTAQEKNEIAASTDIEALSCFLHNALIGIRVLSKTTNDNEKLNMIIDQTLKNIN</sequence>
<dbReference type="InterPro" id="IPR009057">
    <property type="entry name" value="Homeodomain-like_sf"/>
</dbReference>
<name>A0A848N0C1_ENTMU</name>
<dbReference type="Gene3D" id="1.10.10.60">
    <property type="entry name" value="Homeodomain-like"/>
    <property type="match status" value="1"/>
</dbReference>
<dbReference type="RefSeq" id="WP_142960355.1">
    <property type="nucleotide sequence ID" value="NZ_JABCAG010000071.1"/>
</dbReference>
<dbReference type="EMBL" id="JABCAG010000071">
    <property type="protein sequence ID" value="NMP59688.1"/>
    <property type="molecule type" value="Genomic_DNA"/>
</dbReference>
<dbReference type="GO" id="GO:0003677">
    <property type="term" value="F:DNA binding"/>
    <property type="evidence" value="ECO:0007669"/>
    <property type="project" value="UniProtKB-UniRule"/>
</dbReference>
<feature type="DNA-binding region" description="H-T-H motif" evidence="4">
    <location>
        <begin position="29"/>
        <end position="48"/>
    </location>
</feature>
<reference evidence="6 7" key="1">
    <citation type="submission" date="2020-04" db="EMBL/GenBank/DDBJ databases">
        <authorList>
            <person name="Abaymova A."/>
            <person name="Teymurazov M."/>
            <person name="Tazyna O."/>
            <person name="Chatushin Y."/>
            <person name="Svetoch E."/>
            <person name="Pereligyn V."/>
            <person name="Pohylenko V."/>
            <person name="Platonov M."/>
            <person name="Kartsev N."/>
            <person name="Skryabin Y."/>
            <person name="Sizova A."/>
            <person name="Solomentsev V."/>
            <person name="Kislichkina A."/>
            <person name="Bogun A."/>
        </authorList>
    </citation>
    <scope>NUCLEOTIDE SEQUENCE [LARGE SCALE GENOMIC DNA]</scope>
    <source>
        <strain evidence="7">SCPM-O-B-8398 (E28)</strain>
    </source>
</reference>
<dbReference type="Pfam" id="PF16925">
    <property type="entry name" value="TetR_C_13"/>
    <property type="match status" value="1"/>
</dbReference>